<accession>A0A9D2PXD6</accession>
<protein>
    <submittedName>
        <fullName evidence="2">ABC transporter permease</fullName>
    </submittedName>
</protein>
<feature type="transmembrane region" description="Helical" evidence="1">
    <location>
        <begin position="20"/>
        <end position="43"/>
    </location>
</feature>
<dbReference type="Proteomes" id="UP000823863">
    <property type="component" value="Unassembled WGS sequence"/>
</dbReference>
<dbReference type="PANTHER" id="PTHR43471">
    <property type="entry name" value="ABC TRANSPORTER PERMEASE"/>
    <property type="match status" value="1"/>
</dbReference>
<keyword evidence="1" id="KW-0472">Membrane</keyword>
<dbReference type="PANTHER" id="PTHR43471:SF12">
    <property type="entry name" value="HYPOTHETICAL MEMBRANE PROTEIN, CONSERVED"/>
    <property type="match status" value="1"/>
</dbReference>
<dbReference type="Pfam" id="PF12679">
    <property type="entry name" value="ABC2_membrane_2"/>
    <property type="match status" value="1"/>
</dbReference>
<feature type="transmembrane region" description="Helical" evidence="1">
    <location>
        <begin position="63"/>
        <end position="84"/>
    </location>
</feature>
<feature type="transmembrane region" description="Helical" evidence="1">
    <location>
        <begin position="173"/>
        <end position="192"/>
    </location>
</feature>
<dbReference type="GO" id="GO:0005886">
    <property type="term" value="C:plasma membrane"/>
    <property type="evidence" value="ECO:0007669"/>
    <property type="project" value="UniProtKB-SubCell"/>
</dbReference>
<feature type="transmembrane region" description="Helical" evidence="1">
    <location>
        <begin position="270"/>
        <end position="293"/>
    </location>
</feature>
<organism evidence="2 3">
    <name type="scientific">Candidatus Enterocloster excrementigallinarum</name>
    <dbReference type="NCBI Taxonomy" id="2838558"/>
    <lineage>
        <taxon>Bacteria</taxon>
        <taxon>Bacillati</taxon>
        <taxon>Bacillota</taxon>
        <taxon>Clostridia</taxon>
        <taxon>Lachnospirales</taxon>
        <taxon>Lachnospiraceae</taxon>
        <taxon>Enterocloster</taxon>
    </lineage>
</organism>
<sequence>MKQNPVYKREARVNARSIRISMIVMVFNGVLSAVALLNMYSVMAQVKASASIQYTSFMQMYELLASLEFIMLLFIVPALTAASISGERERQTLDLMLTTLLTPAQIVSGKLLSALSVMVLLVVSSFPPISMVLVFGGITWMDLAALLLCYVAVALVAGSMGIFFSAVFKRSTLASVCTYGVMGLLVAGTYFANRFAMALSSSHLSRYGAAVQISGEIVRPTAGAAFYLLLLNPAATFYTVMNGPAKSGMGIESMCRIMGVQFQGWIMEHWVLASILLQLALSGSLLFFAVRCVSPVKRGRSLRAERNKEKNKGE</sequence>
<dbReference type="AlphaFoldDB" id="A0A9D2PXD6"/>
<evidence type="ECO:0000313" key="2">
    <source>
        <dbReference type="EMBL" id="HJC68003.1"/>
    </source>
</evidence>
<evidence type="ECO:0000313" key="3">
    <source>
        <dbReference type="Proteomes" id="UP000823863"/>
    </source>
</evidence>
<keyword evidence="1" id="KW-0812">Transmembrane</keyword>
<dbReference type="GO" id="GO:0140359">
    <property type="term" value="F:ABC-type transporter activity"/>
    <property type="evidence" value="ECO:0007669"/>
    <property type="project" value="InterPro"/>
</dbReference>
<reference evidence="2" key="2">
    <citation type="submission" date="2021-04" db="EMBL/GenBank/DDBJ databases">
        <authorList>
            <person name="Gilroy R."/>
        </authorList>
    </citation>
    <scope>NUCLEOTIDE SEQUENCE</scope>
    <source>
        <strain evidence="2">CHK198-12963</strain>
    </source>
</reference>
<feature type="transmembrane region" description="Helical" evidence="1">
    <location>
        <begin position="143"/>
        <end position="166"/>
    </location>
</feature>
<name>A0A9D2PXD6_9FIRM</name>
<comment type="caution">
    <text evidence="2">The sequence shown here is derived from an EMBL/GenBank/DDBJ whole genome shotgun (WGS) entry which is preliminary data.</text>
</comment>
<evidence type="ECO:0000256" key="1">
    <source>
        <dbReference type="SAM" id="Phobius"/>
    </source>
</evidence>
<reference evidence="2" key="1">
    <citation type="journal article" date="2021" name="PeerJ">
        <title>Extensive microbial diversity within the chicken gut microbiome revealed by metagenomics and culture.</title>
        <authorList>
            <person name="Gilroy R."/>
            <person name="Ravi A."/>
            <person name="Getino M."/>
            <person name="Pursley I."/>
            <person name="Horton D.L."/>
            <person name="Alikhan N.F."/>
            <person name="Baker D."/>
            <person name="Gharbi K."/>
            <person name="Hall N."/>
            <person name="Watson M."/>
            <person name="Adriaenssens E.M."/>
            <person name="Foster-Nyarko E."/>
            <person name="Jarju S."/>
            <person name="Secka A."/>
            <person name="Antonio M."/>
            <person name="Oren A."/>
            <person name="Chaudhuri R.R."/>
            <person name="La Ragione R."/>
            <person name="Hildebrand F."/>
            <person name="Pallen M.J."/>
        </authorList>
    </citation>
    <scope>NUCLEOTIDE SEQUENCE</scope>
    <source>
        <strain evidence="2">CHK198-12963</strain>
    </source>
</reference>
<gene>
    <name evidence="2" type="ORF">H9931_15055</name>
</gene>
<feature type="transmembrane region" description="Helical" evidence="1">
    <location>
        <begin position="96"/>
        <end position="123"/>
    </location>
</feature>
<dbReference type="EMBL" id="DWWB01000089">
    <property type="protein sequence ID" value="HJC68003.1"/>
    <property type="molecule type" value="Genomic_DNA"/>
</dbReference>
<proteinExistence type="predicted"/>
<keyword evidence="1" id="KW-1133">Transmembrane helix</keyword>